<proteinExistence type="inferred from homology"/>
<evidence type="ECO:0000256" key="7">
    <source>
        <dbReference type="ARBA" id="ARBA00022927"/>
    </source>
</evidence>
<evidence type="ECO:0000256" key="9">
    <source>
        <dbReference type="ARBA" id="ARBA00023136"/>
    </source>
</evidence>
<dbReference type="GO" id="GO:0005886">
    <property type="term" value="C:plasma membrane"/>
    <property type="evidence" value="ECO:0007669"/>
    <property type="project" value="UniProtKB-SubCell"/>
</dbReference>
<evidence type="ECO:0000313" key="13">
    <source>
        <dbReference type="Proteomes" id="UP000534186"/>
    </source>
</evidence>
<evidence type="ECO:0000256" key="6">
    <source>
        <dbReference type="ARBA" id="ARBA00022692"/>
    </source>
</evidence>
<evidence type="ECO:0000313" key="12">
    <source>
        <dbReference type="EMBL" id="NYF49720.1"/>
    </source>
</evidence>
<keyword evidence="9" id="KW-0472">Membrane</keyword>
<feature type="compositionally biased region" description="Polar residues" evidence="10">
    <location>
        <begin position="100"/>
        <end position="114"/>
    </location>
</feature>
<protein>
    <submittedName>
        <fullName evidence="12">Protein TonB</fullName>
    </submittedName>
</protein>
<keyword evidence="8" id="KW-1133">Transmembrane helix</keyword>
<dbReference type="GO" id="GO:0015031">
    <property type="term" value="P:protein transport"/>
    <property type="evidence" value="ECO:0007669"/>
    <property type="project" value="UniProtKB-KW"/>
</dbReference>
<accession>A0A7Y9NHZ9</accession>
<keyword evidence="7" id="KW-0653">Protein transport</keyword>
<dbReference type="InterPro" id="IPR006260">
    <property type="entry name" value="TonB/TolA_C"/>
</dbReference>
<keyword evidence="4" id="KW-1003">Cell membrane</keyword>
<dbReference type="GO" id="GO:0055085">
    <property type="term" value="P:transmembrane transport"/>
    <property type="evidence" value="ECO:0007669"/>
    <property type="project" value="InterPro"/>
</dbReference>
<keyword evidence="5" id="KW-0997">Cell inner membrane</keyword>
<organism evidence="12 13">
    <name type="scientific">Tunturiibacter lichenicola</name>
    <dbReference type="NCBI Taxonomy" id="2051959"/>
    <lineage>
        <taxon>Bacteria</taxon>
        <taxon>Pseudomonadati</taxon>
        <taxon>Acidobacteriota</taxon>
        <taxon>Terriglobia</taxon>
        <taxon>Terriglobales</taxon>
        <taxon>Acidobacteriaceae</taxon>
        <taxon>Tunturiibacter</taxon>
    </lineage>
</organism>
<reference evidence="12 13" key="1">
    <citation type="submission" date="2020-07" db="EMBL/GenBank/DDBJ databases">
        <title>Genomic Encyclopedia of Type Strains, Phase IV (KMG-V): Genome sequencing to study the core and pangenomes of soil and plant-associated prokaryotes.</title>
        <authorList>
            <person name="Whitman W."/>
        </authorList>
    </citation>
    <scope>NUCLEOTIDE SEQUENCE [LARGE SCALE GENOMIC DNA]</scope>
    <source>
        <strain evidence="12 13">M8UP30</strain>
    </source>
</reference>
<dbReference type="Pfam" id="PF03544">
    <property type="entry name" value="TonB_C"/>
    <property type="match status" value="1"/>
</dbReference>
<name>A0A7Y9NHZ9_9BACT</name>
<dbReference type="SUPFAM" id="SSF74653">
    <property type="entry name" value="TolA/TonB C-terminal domain"/>
    <property type="match status" value="1"/>
</dbReference>
<dbReference type="InterPro" id="IPR051045">
    <property type="entry name" value="TonB-dependent_transducer"/>
</dbReference>
<dbReference type="InterPro" id="IPR037682">
    <property type="entry name" value="TonB_C"/>
</dbReference>
<evidence type="ECO:0000256" key="2">
    <source>
        <dbReference type="ARBA" id="ARBA00006555"/>
    </source>
</evidence>
<keyword evidence="6" id="KW-0812">Transmembrane</keyword>
<feature type="region of interest" description="Disordered" evidence="10">
    <location>
        <begin position="58"/>
        <end position="121"/>
    </location>
</feature>
<gene>
    <name evidence="12" type="ORF">HDF12_000085</name>
</gene>
<sequence>MSIDTIGKPVTAPHRTPTYAIASSLLHLLLIAVLVHQHASWIAPIRLPGSPHGTNLLLTYSPGKAPLQTSAPNPKTQPKQAKSTTPLPSPPTQKPKEPTASPNAVSPASAQPDSTAGADSLGSGNINIALVSYFPPPKPDLSALPHGTKGDVILDIVIDTTGKIADIKMTSGLGHGIDENVIATVQHWTFHPATKDGQPVASEQELHFHYEKA</sequence>
<evidence type="ECO:0000256" key="3">
    <source>
        <dbReference type="ARBA" id="ARBA00022448"/>
    </source>
</evidence>
<evidence type="ECO:0000256" key="5">
    <source>
        <dbReference type="ARBA" id="ARBA00022519"/>
    </source>
</evidence>
<dbReference type="PANTHER" id="PTHR33446">
    <property type="entry name" value="PROTEIN TONB-RELATED"/>
    <property type="match status" value="1"/>
</dbReference>
<evidence type="ECO:0000256" key="4">
    <source>
        <dbReference type="ARBA" id="ARBA00022475"/>
    </source>
</evidence>
<dbReference type="AlphaFoldDB" id="A0A7Y9NHZ9"/>
<dbReference type="EMBL" id="JACCCV010000001">
    <property type="protein sequence ID" value="NYF49720.1"/>
    <property type="molecule type" value="Genomic_DNA"/>
</dbReference>
<feature type="compositionally biased region" description="Polar residues" evidence="10">
    <location>
        <begin position="67"/>
        <end position="86"/>
    </location>
</feature>
<dbReference type="Proteomes" id="UP000534186">
    <property type="component" value="Unassembled WGS sequence"/>
</dbReference>
<evidence type="ECO:0000256" key="10">
    <source>
        <dbReference type="SAM" id="MobiDB-lite"/>
    </source>
</evidence>
<dbReference type="NCBIfam" id="TIGR01352">
    <property type="entry name" value="tonB_Cterm"/>
    <property type="match status" value="1"/>
</dbReference>
<evidence type="ECO:0000256" key="8">
    <source>
        <dbReference type="ARBA" id="ARBA00022989"/>
    </source>
</evidence>
<evidence type="ECO:0000256" key="1">
    <source>
        <dbReference type="ARBA" id="ARBA00004383"/>
    </source>
</evidence>
<evidence type="ECO:0000259" key="11">
    <source>
        <dbReference type="Pfam" id="PF03544"/>
    </source>
</evidence>
<comment type="subcellular location">
    <subcellularLocation>
        <location evidence="1">Cell inner membrane</location>
        <topology evidence="1">Single-pass membrane protein</topology>
        <orientation evidence="1">Periplasmic side</orientation>
    </subcellularLocation>
</comment>
<comment type="similarity">
    <text evidence="2">Belongs to the TonB family.</text>
</comment>
<feature type="domain" description="TonB C-terminal" evidence="11">
    <location>
        <begin position="146"/>
        <end position="210"/>
    </location>
</feature>
<dbReference type="Gene3D" id="3.30.1150.10">
    <property type="match status" value="1"/>
</dbReference>
<keyword evidence="3" id="KW-0813">Transport</keyword>
<comment type="caution">
    <text evidence="12">The sequence shown here is derived from an EMBL/GenBank/DDBJ whole genome shotgun (WGS) entry which is preliminary data.</text>
</comment>